<sequence length="57" mass="6416">MSKQDKVKDELQKLGCIEADTVLSSLNKDIKNWDPSVVPVNQFASHLIAKYSLNKID</sequence>
<proteinExistence type="predicted"/>
<dbReference type="EMBL" id="FJ822135">
    <property type="protein sequence ID" value="ACO37008.1"/>
    <property type="molecule type" value="Genomic_DNA"/>
</dbReference>
<evidence type="ECO:0000313" key="1">
    <source>
        <dbReference type="EMBL" id="ACO37008.1"/>
    </source>
</evidence>
<dbReference type="GeneID" id="7750942"/>
<evidence type="ECO:0000313" key="2">
    <source>
        <dbReference type="Proteomes" id="UP000001878"/>
    </source>
</evidence>
<dbReference type="KEGG" id="vg:7750942"/>
<gene>
    <name evidence="1" type="ORF">lb338_phage_87</name>
</gene>
<keyword evidence="2" id="KW-1185">Reference proteome</keyword>
<organism evidence="1 2">
    <name type="scientific">Lactobacillus phage Lb338-1</name>
    <dbReference type="NCBI Taxonomy" id="2892342"/>
    <lineage>
        <taxon>Viruses</taxon>
        <taxon>Duplodnaviria</taxon>
        <taxon>Heunggongvirae</taxon>
        <taxon>Uroviricota</taxon>
        <taxon>Caudoviricetes</taxon>
        <taxon>Herelleviridae</taxon>
        <taxon>Mooreparkvirus</taxon>
        <taxon>Mooreparkvirus Lb3381</taxon>
    </lineage>
</organism>
<accession>C1KFJ7</accession>
<reference evidence="1 2" key="1">
    <citation type="journal article" date="2009" name="Gene">
        <title>Genome of a virulent bacteriophage Lb338-1 that lyses the probiotic Lactobacillus paracasei cheese strain.</title>
        <authorList>
            <person name="Alemayehu D."/>
            <person name="Ross R.P."/>
            <person name="O'Sullivan O."/>
            <person name="Coffey A."/>
            <person name="Stanton C."/>
            <person name="Fitzgerald G.F."/>
            <person name="McAuliffe O."/>
        </authorList>
    </citation>
    <scope>NUCLEOTIDE SEQUENCE [LARGE SCALE GENOMIC DNA]</scope>
    <source>
        <strain evidence="1">Lb338-1</strain>
    </source>
</reference>
<name>C1KFJ7_9CAUD</name>
<dbReference type="Proteomes" id="UP000001878">
    <property type="component" value="Segment"/>
</dbReference>
<protein>
    <submittedName>
        <fullName evidence="1">Uncharacterized protein</fullName>
    </submittedName>
</protein>
<dbReference type="RefSeq" id="YP_002790766.1">
    <property type="nucleotide sequence ID" value="NC_012530.1"/>
</dbReference>